<dbReference type="EC" id="2.1.2.5" evidence="1"/>
<dbReference type="SUPFAM" id="SSF55116">
    <property type="entry name" value="Formiminotransferase domain of formiminotransferase-cyclodeaminase"/>
    <property type="match status" value="1"/>
</dbReference>
<comment type="caution">
    <text evidence="5">The sequence shown here is derived from an EMBL/GenBank/DDBJ whole genome shotgun (WGS) entry which is preliminary data.</text>
</comment>
<dbReference type="SMART" id="SM01222">
    <property type="entry name" value="FTCD_N"/>
    <property type="match status" value="1"/>
</dbReference>
<keyword evidence="2" id="KW-0808">Transferase</keyword>
<dbReference type="PANTHER" id="PTHR12234:SF1">
    <property type="entry name" value="FORMIMINOTRANSFERASE N-TERMINAL SUBDOMAIN-CONTAINING PROTEIN"/>
    <property type="match status" value="1"/>
</dbReference>
<gene>
    <name evidence="5" type="ORF">Dsin_031508</name>
</gene>
<dbReference type="Pfam" id="PF07837">
    <property type="entry name" value="FTCD_N"/>
    <property type="match status" value="1"/>
</dbReference>
<dbReference type="GO" id="GO:0005542">
    <property type="term" value="F:folic acid binding"/>
    <property type="evidence" value="ECO:0007669"/>
    <property type="project" value="InterPro"/>
</dbReference>
<evidence type="ECO:0000256" key="2">
    <source>
        <dbReference type="ARBA" id="ARBA00022679"/>
    </source>
</evidence>
<dbReference type="InterPro" id="IPR037070">
    <property type="entry name" value="Formiminotransferase_C_sf"/>
</dbReference>
<dbReference type="InterPro" id="IPR013802">
    <property type="entry name" value="Formiminotransferase_C"/>
</dbReference>
<dbReference type="SMART" id="SM01221">
    <property type="entry name" value="FTCD"/>
    <property type="match status" value="1"/>
</dbReference>
<dbReference type="Proteomes" id="UP001281410">
    <property type="component" value="Unassembled WGS sequence"/>
</dbReference>
<dbReference type="AlphaFoldDB" id="A0AAD9ZLP4"/>
<name>A0AAD9ZLP4_9ROSI</name>
<dbReference type="InterPro" id="IPR022384">
    <property type="entry name" value="FormiminoTrfase_cat_dom_sf"/>
</dbReference>
<keyword evidence="6" id="KW-1185">Reference proteome</keyword>
<dbReference type="InterPro" id="IPR037064">
    <property type="entry name" value="Formiminotransferase_N_sf"/>
</dbReference>
<feature type="domain" description="Formiminotransferase N-terminal subdomain" evidence="4">
    <location>
        <begin position="52"/>
        <end position="245"/>
    </location>
</feature>
<evidence type="ECO:0000313" key="6">
    <source>
        <dbReference type="Proteomes" id="UP001281410"/>
    </source>
</evidence>
<dbReference type="Gene3D" id="3.30.990.10">
    <property type="entry name" value="Formiminotransferase, N-terminal subdomain"/>
    <property type="match status" value="1"/>
</dbReference>
<sequence length="347" mass="38164">MLECCLVHLLVWSINFWPQKFLIMPHHYPNLSFCAVCGKPQGPRRRKMLKLMLACCKVYISESRNKSALESIERAAKLFPEAAVVNKFEDVTYNRVGYTVVSKLAPQPSPDSCPLKSTVFSMVKAAFENIDLEMHSGSHPRLGVVDHICFHPLSCTSLDQVAGIAKSFAAEVGSGLQVPTFVYGAAHEEGRTLDLIRRELGYFKPNSVGNQWTGGPKSEALPMHPDEGPAQMTQAKGVIVIGATRWVDNYNVPIFSTNVAAVRRIAKRVSGRGGGLPSVQAMALAYGEDVTEVACNLLEPNKVGGDKVQLEVERLAREEGMAVGKGYYTDLSQEQIIESYMKLNSFI</sequence>
<accession>A0AAD9ZLP4</accession>
<dbReference type="PANTHER" id="PTHR12234">
    <property type="entry name" value="FORMIMINOTRANSFERASE-CYCLODEAMINASE"/>
    <property type="match status" value="1"/>
</dbReference>
<dbReference type="Gene3D" id="3.30.70.670">
    <property type="entry name" value="Formiminotransferase, C-terminal subdomain"/>
    <property type="match status" value="1"/>
</dbReference>
<evidence type="ECO:0000259" key="3">
    <source>
        <dbReference type="SMART" id="SM01221"/>
    </source>
</evidence>
<evidence type="ECO:0000313" key="5">
    <source>
        <dbReference type="EMBL" id="KAK3184222.1"/>
    </source>
</evidence>
<dbReference type="InterPro" id="IPR051623">
    <property type="entry name" value="FTCD"/>
</dbReference>
<reference evidence="5" key="1">
    <citation type="journal article" date="2023" name="Plant J.">
        <title>Genome sequences and population genomics provide insights into the demographic history, inbreeding, and mutation load of two 'living fossil' tree species of Dipteronia.</title>
        <authorList>
            <person name="Feng Y."/>
            <person name="Comes H.P."/>
            <person name="Chen J."/>
            <person name="Zhu S."/>
            <person name="Lu R."/>
            <person name="Zhang X."/>
            <person name="Li P."/>
            <person name="Qiu J."/>
            <person name="Olsen K.M."/>
            <person name="Qiu Y."/>
        </authorList>
    </citation>
    <scope>NUCLEOTIDE SEQUENCE</scope>
    <source>
        <strain evidence="5">NBL</strain>
    </source>
</reference>
<proteinExistence type="predicted"/>
<dbReference type="GO" id="GO:0030409">
    <property type="term" value="F:glutamate formimidoyltransferase activity"/>
    <property type="evidence" value="ECO:0007669"/>
    <property type="project" value="UniProtKB-EC"/>
</dbReference>
<organism evidence="5 6">
    <name type="scientific">Dipteronia sinensis</name>
    <dbReference type="NCBI Taxonomy" id="43782"/>
    <lineage>
        <taxon>Eukaryota</taxon>
        <taxon>Viridiplantae</taxon>
        <taxon>Streptophyta</taxon>
        <taxon>Embryophyta</taxon>
        <taxon>Tracheophyta</taxon>
        <taxon>Spermatophyta</taxon>
        <taxon>Magnoliopsida</taxon>
        <taxon>eudicotyledons</taxon>
        <taxon>Gunneridae</taxon>
        <taxon>Pentapetalae</taxon>
        <taxon>rosids</taxon>
        <taxon>malvids</taxon>
        <taxon>Sapindales</taxon>
        <taxon>Sapindaceae</taxon>
        <taxon>Hippocastanoideae</taxon>
        <taxon>Acereae</taxon>
        <taxon>Dipteronia</taxon>
    </lineage>
</organism>
<dbReference type="InterPro" id="IPR012886">
    <property type="entry name" value="Formiminotransferase_N"/>
</dbReference>
<evidence type="ECO:0000256" key="1">
    <source>
        <dbReference type="ARBA" id="ARBA00012252"/>
    </source>
</evidence>
<protein>
    <recommendedName>
        <fullName evidence="1">glutamate formimidoyltransferase</fullName>
        <ecNumber evidence="1">2.1.2.5</ecNumber>
    </recommendedName>
</protein>
<dbReference type="EMBL" id="JANJYJ010000010">
    <property type="protein sequence ID" value="KAK3184222.1"/>
    <property type="molecule type" value="Genomic_DNA"/>
</dbReference>
<feature type="domain" description="Formiminotransferase C-terminal subdomain" evidence="3">
    <location>
        <begin position="250"/>
        <end position="340"/>
    </location>
</feature>
<evidence type="ECO:0000259" key="4">
    <source>
        <dbReference type="SMART" id="SM01222"/>
    </source>
</evidence>